<dbReference type="EMBL" id="CAJNDS010002279">
    <property type="protein sequence ID" value="CAE7408140.1"/>
    <property type="molecule type" value="Genomic_DNA"/>
</dbReference>
<reference evidence="8" key="1">
    <citation type="submission" date="2021-02" db="EMBL/GenBank/DDBJ databases">
        <authorList>
            <person name="Dougan E. K."/>
            <person name="Rhodes N."/>
            <person name="Thang M."/>
            <person name="Chan C."/>
        </authorList>
    </citation>
    <scope>NUCLEOTIDE SEQUENCE</scope>
</reference>
<feature type="transmembrane region" description="Helical" evidence="7">
    <location>
        <begin position="153"/>
        <end position="178"/>
    </location>
</feature>
<dbReference type="GO" id="GO:0033573">
    <property type="term" value="C:high-affinity iron permease complex"/>
    <property type="evidence" value="ECO:0007669"/>
    <property type="project" value="InterPro"/>
</dbReference>
<dbReference type="InterPro" id="IPR004923">
    <property type="entry name" value="FTR1/Fip1/EfeU"/>
</dbReference>
<keyword evidence="4 7" id="KW-1133">Transmembrane helix</keyword>
<feature type="transmembrane region" description="Helical" evidence="7">
    <location>
        <begin position="215"/>
        <end position="239"/>
    </location>
</feature>
<dbReference type="GO" id="GO:0015093">
    <property type="term" value="F:ferrous iron transmembrane transporter activity"/>
    <property type="evidence" value="ECO:0007669"/>
    <property type="project" value="TreeGrafter"/>
</dbReference>
<comment type="subcellular location">
    <subcellularLocation>
        <location evidence="1">Membrane</location>
        <topology evidence="1">Multi-pass membrane protein</topology>
    </subcellularLocation>
</comment>
<dbReference type="Pfam" id="PF03239">
    <property type="entry name" value="FTR1"/>
    <property type="match status" value="1"/>
</dbReference>
<evidence type="ECO:0000256" key="7">
    <source>
        <dbReference type="SAM" id="Phobius"/>
    </source>
</evidence>
<evidence type="ECO:0000256" key="1">
    <source>
        <dbReference type="ARBA" id="ARBA00004141"/>
    </source>
</evidence>
<organism evidence="8 9">
    <name type="scientific">Symbiodinium natans</name>
    <dbReference type="NCBI Taxonomy" id="878477"/>
    <lineage>
        <taxon>Eukaryota</taxon>
        <taxon>Sar</taxon>
        <taxon>Alveolata</taxon>
        <taxon>Dinophyceae</taxon>
        <taxon>Suessiales</taxon>
        <taxon>Symbiodiniaceae</taxon>
        <taxon>Symbiodinium</taxon>
    </lineage>
</organism>
<keyword evidence="3 7" id="KW-0812">Transmembrane</keyword>
<dbReference type="PANTHER" id="PTHR31632:SF2">
    <property type="entry name" value="PLASMA MEMBRANE IRON PERMEASE"/>
    <property type="match status" value="1"/>
</dbReference>
<feature type="transmembrane region" description="Helical" evidence="7">
    <location>
        <begin position="276"/>
        <end position="294"/>
    </location>
</feature>
<protein>
    <submittedName>
        <fullName evidence="8">Ftr1 protein</fullName>
    </submittedName>
</protein>
<comment type="caution">
    <text evidence="8">The sequence shown here is derived from an EMBL/GenBank/DDBJ whole genome shotgun (WGS) entry which is preliminary data.</text>
</comment>
<proteinExistence type="inferred from homology"/>
<feature type="transmembrane region" description="Helical" evidence="7">
    <location>
        <begin position="251"/>
        <end position="269"/>
    </location>
</feature>
<evidence type="ECO:0000256" key="3">
    <source>
        <dbReference type="ARBA" id="ARBA00022692"/>
    </source>
</evidence>
<dbReference type="AlphaFoldDB" id="A0A812QXM0"/>
<keyword evidence="6" id="KW-0175">Coiled coil</keyword>
<feature type="transmembrane region" description="Helical" evidence="7">
    <location>
        <begin position="794"/>
        <end position="821"/>
    </location>
</feature>
<feature type="transmembrane region" description="Helical" evidence="7">
    <location>
        <begin position="355"/>
        <end position="374"/>
    </location>
</feature>
<evidence type="ECO:0000256" key="4">
    <source>
        <dbReference type="ARBA" id="ARBA00022989"/>
    </source>
</evidence>
<evidence type="ECO:0000256" key="5">
    <source>
        <dbReference type="ARBA" id="ARBA00023136"/>
    </source>
</evidence>
<evidence type="ECO:0000256" key="2">
    <source>
        <dbReference type="ARBA" id="ARBA00008333"/>
    </source>
</evidence>
<dbReference type="OrthoDB" id="4364at2759"/>
<feature type="transmembrane region" description="Helical" evidence="7">
    <location>
        <begin position="117"/>
        <end position="141"/>
    </location>
</feature>
<feature type="transmembrane region" description="Helical" evidence="7">
    <location>
        <begin position="827"/>
        <end position="850"/>
    </location>
</feature>
<evidence type="ECO:0000313" key="9">
    <source>
        <dbReference type="Proteomes" id="UP000604046"/>
    </source>
</evidence>
<dbReference type="PANTHER" id="PTHR31632">
    <property type="entry name" value="IRON TRANSPORTER FTH1"/>
    <property type="match status" value="1"/>
</dbReference>
<dbReference type="Proteomes" id="UP000604046">
    <property type="component" value="Unassembled WGS sequence"/>
</dbReference>
<feature type="transmembrane region" description="Helical" evidence="7">
    <location>
        <begin position="728"/>
        <end position="750"/>
    </location>
</feature>
<name>A0A812QXM0_9DINO</name>
<keyword evidence="9" id="KW-1185">Reference proteome</keyword>
<keyword evidence="5 7" id="KW-0472">Membrane</keyword>
<accession>A0A812QXM0</accession>
<comment type="similarity">
    <text evidence="2">Belongs to the oxidase-dependent Fe transporter (OFeT) (TC 9.A.10.1) family.</text>
</comment>
<feature type="transmembrane region" description="Helical" evidence="7">
    <location>
        <begin position="762"/>
        <end position="782"/>
    </location>
</feature>
<evidence type="ECO:0000256" key="6">
    <source>
        <dbReference type="SAM" id="Coils"/>
    </source>
</evidence>
<gene>
    <name evidence="8" type="primary">ftr1</name>
    <name evidence="8" type="ORF">SNAT2548_LOCUS22200</name>
</gene>
<feature type="coiled-coil region" evidence="6">
    <location>
        <begin position="692"/>
        <end position="726"/>
    </location>
</feature>
<evidence type="ECO:0000313" key="8">
    <source>
        <dbReference type="EMBL" id="CAE7408140.1"/>
    </source>
</evidence>
<sequence>MPNTTGKICQWGCYDEEDEACHAGLTNMQCAEIYGHVEWIQVCDCVDEATGLRDNVTVAAPRLEAANIYFSVPAFVVLFRESLEVVIVLAIIMQFLNKMMKDGLLEEGLFYKFRREVYVGASLGFAVCLLFGVGFLALASLTYQLFEGDNERIFQFCMMSLTCIVLTFLAVNFYKMIYTKEAHERKMKKQMEETLEASRAAETGEEVGFGRKHAFFVLAFTTGLREGLESIVFLVGVISDVKDLSSLPLPIITALILARIVGCIFFQGTKGLKVDWFMRISAVLLMSIAAGFFSSSMHQLQELDVFGVWSPRSARPWQNVNVWDATDCCNDKTNRFFVLMRAIFGWQDQATPVEIFAYILYWIVATILVSLMIWRAKKQLAKMVEKWRELDEAKEVKEAEAPEAEGEAQRALPKGAYVHRCFCGALLGKRSSLIVSSFKLASVSLCEAPDVYKGGADGTCPTVMTRPGKECKTQCLKGFSPSVEKLLCKEGGEFEPKAFSCTANPCKVLPVENALQSGCQEGPGAGAAVIDSGLVCTTQCKEGYYRSDDVLRCYAETPHGLGIFLLLRHRISSKPCDGSSILKATSAAVAGVMGIPGAVHETVHDGSSDDADSAIQAGMALLQNDLSAAIQVETGKEVATLYPGRSRKIQITADKLIRVSLRDDPTISAACQMVDSISKLSDSFGSFPEAVADFADKEQKEVEREQRQLRNRKMRIERHLADQQKQNVFIFSSFVLIIAFLLFVAVGLFIMREPDEEAGVAVMFNVGLVLLLILMGGMAYVLQVTGVTIFSTRLVKYFALYLGFFCWFLCIGVVAVGIARYVRAGHWWSVLLAGIPGCCICSCMSGLWCFCSLQNRIELSEAQDMKHIAERTIVFHGNVRKGTRPCICSWPGVYASAWDALVEGSRKGEISAAVVFLPEGSRHFGKHDPIPNTEELKGSCWCFPLYGEKKPWGCRWWTEWTGNIEKAVRRGAELEVYFFKAMKGKGKVHDFSTAGKEHLRRDAIRAKKDQFLASQRFCDACSAGIGDLSKQCRGDSSSQYSREVNRLFLEWLSEEDRAFLQDSEGLGNSQKAEVAWLERKGYAYTEVEVDVSKWVR</sequence>